<evidence type="ECO:0000313" key="2">
    <source>
        <dbReference type="EMBL" id="OAQ98095.1"/>
    </source>
</evidence>
<protein>
    <submittedName>
        <fullName evidence="2">Uncharacterized protein</fullName>
    </submittedName>
</protein>
<organism evidence="2 3">
    <name type="scientific">Cordyceps confragosa</name>
    <name type="common">Lecanicillium lecanii</name>
    <dbReference type="NCBI Taxonomy" id="2714763"/>
    <lineage>
        <taxon>Eukaryota</taxon>
        <taxon>Fungi</taxon>
        <taxon>Dikarya</taxon>
        <taxon>Ascomycota</taxon>
        <taxon>Pezizomycotina</taxon>
        <taxon>Sordariomycetes</taxon>
        <taxon>Hypocreomycetidae</taxon>
        <taxon>Hypocreales</taxon>
        <taxon>Cordycipitaceae</taxon>
        <taxon>Akanthomyces</taxon>
    </lineage>
</organism>
<keyword evidence="1" id="KW-1133">Transmembrane helix</keyword>
<dbReference type="InterPro" id="IPR036282">
    <property type="entry name" value="Glutathione-S-Trfase_C_sf"/>
</dbReference>
<proteinExistence type="predicted"/>
<keyword evidence="3" id="KW-1185">Reference proteome</keyword>
<name>A0A179I5Y9_CORDF</name>
<dbReference type="EMBL" id="LUKN01003053">
    <property type="protein sequence ID" value="OAQ98095.1"/>
    <property type="molecule type" value="Genomic_DNA"/>
</dbReference>
<dbReference type="OrthoDB" id="412788at2759"/>
<comment type="caution">
    <text evidence="2">The sequence shown here is derived from an EMBL/GenBank/DDBJ whole genome shotgun (WGS) entry which is preliminary data.</text>
</comment>
<dbReference type="Gene3D" id="3.40.30.10">
    <property type="entry name" value="Glutaredoxin"/>
    <property type="match status" value="1"/>
</dbReference>
<reference evidence="2 3" key="1">
    <citation type="submission" date="2016-03" db="EMBL/GenBank/DDBJ databases">
        <title>Fine-scale spatial genetic structure of a fungal parasite of coffee scale insects.</title>
        <authorList>
            <person name="Jackson D."/>
            <person name="Zemenick K.A."/>
            <person name="Malloure B."/>
            <person name="Quandt C.A."/>
            <person name="James T.Y."/>
        </authorList>
    </citation>
    <scope>NUCLEOTIDE SEQUENCE [LARGE SCALE GENOMIC DNA]</scope>
    <source>
        <strain evidence="2 3">UM487</strain>
    </source>
</reference>
<evidence type="ECO:0000313" key="3">
    <source>
        <dbReference type="Proteomes" id="UP000243081"/>
    </source>
</evidence>
<dbReference type="Gene3D" id="1.20.1050.10">
    <property type="match status" value="1"/>
</dbReference>
<keyword evidence="1" id="KW-0812">Transmembrane</keyword>
<evidence type="ECO:0000256" key="1">
    <source>
        <dbReference type="SAM" id="Phobius"/>
    </source>
</evidence>
<dbReference type="InterPro" id="IPR036249">
    <property type="entry name" value="Thioredoxin-like_sf"/>
</dbReference>
<dbReference type="Proteomes" id="UP000243081">
    <property type="component" value="Unassembled WGS sequence"/>
</dbReference>
<dbReference type="SUPFAM" id="SSF47616">
    <property type="entry name" value="GST C-terminal domain-like"/>
    <property type="match status" value="1"/>
</dbReference>
<gene>
    <name evidence="2" type="ORF">LLEC1_00802</name>
</gene>
<sequence>MEASNDNPSVYTLHMFPFSLYSIMVMYTYVLGTEASDDGGRILLSNKLVNLHRDENISEEYLVKINSKGLVPTLTGGGLSQPMPESLDISYWLCSHYPRLLPEAKESKIRQLLRDLHAIQGQCLSIPKGRRMDKIPCDADEPLQRDDLSPEYRRALEYKQKLHRETLETALTDVMVAEAENQARALFQDVMTVYSAGDAWIFGNSPTILDAHLVPFIIRLLDCSRDDLVPESLQEYANKHAASGQWHRVMQGRPTMWNVSLGHVSDMAAEYNGLL</sequence>
<keyword evidence="1" id="KW-0472">Membrane</keyword>
<dbReference type="OMA" id="WLCSHYP"/>
<feature type="transmembrane region" description="Helical" evidence="1">
    <location>
        <begin position="12"/>
        <end position="32"/>
    </location>
</feature>
<accession>A0A179I5Y9</accession>
<dbReference type="AlphaFoldDB" id="A0A179I5Y9"/>
<dbReference type="SUPFAM" id="SSF52833">
    <property type="entry name" value="Thioredoxin-like"/>
    <property type="match status" value="1"/>
</dbReference>